<dbReference type="Proteomes" id="UP000029647">
    <property type="component" value="Unassembled WGS sequence"/>
</dbReference>
<name>A0A090X3D2_NONUL</name>
<dbReference type="EMBL" id="BBNT01000006">
    <property type="protein sequence ID" value="GAL75827.1"/>
    <property type="molecule type" value="Genomic_DNA"/>
</dbReference>
<accession>A0A090X3D2</accession>
<dbReference type="Gene3D" id="2.60.120.1130">
    <property type="match status" value="1"/>
</dbReference>
<proteinExistence type="predicted"/>
<evidence type="ECO:0000259" key="1">
    <source>
        <dbReference type="Pfam" id="PF12969"/>
    </source>
</evidence>
<organism evidence="2 3">
    <name type="scientific">Nonlabens ulvanivorans</name>
    <name type="common">Persicivirga ulvanivorans</name>
    <dbReference type="NCBI Taxonomy" id="906888"/>
    <lineage>
        <taxon>Bacteria</taxon>
        <taxon>Pseudomonadati</taxon>
        <taxon>Bacteroidota</taxon>
        <taxon>Flavobacteriia</taxon>
        <taxon>Flavobacteriales</taxon>
        <taxon>Flavobacteriaceae</taxon>
        <taxon>Nonlabens</taxon>
    </lineage>
</organism>
<dbReference type="AlphaFoldDB" id="A0A090X3D2"/>
<sequence length="727" mass="84269">MRLILLTITTLCFTIIAQGQSKLEKELQEKFWNQTGSQITAMEIPVKWNEESAVILKDHRYIQYINSGKVVYFKSNKHQLIKIQDQASLEGFSEISLNKDSKISFGWTTTSRKETTIGIRIIKSDGTVSVVNVEKEEVEEDDKRKIAIPNLEIGDIIDIYIQTDRKERDFDGLDIYPAVETTIKDNYPILDYRIAVEVENDFFLNMNTYNGAPAVKEEETERSATKMYVVEAQNVDKLETNRWYFPLVEEPSVKLQVAFARKRSNEYAAQIFKGEDGERKATVDKADVLDYFDRKFNRAYSYSAKEVIAYIKKGKFKTKADKLKAGLDYIRFNRYTRFFEPIFAYQADIVAGTPRTKCYNLYFGIYENDAQVVNDLRAISEEFDIDYDIVLVQPRYDGELDDLLIKSNARVGLKFNTQPELFFFDFSENMTLERFPEQLEGAEAYIGSVVKKKKISSVTRTTLRSSAANENVYQEKINLSLSDDNKGFKMDRELSATGHFEREYIFSWIHWTDFLKEDYSIYKDQEHFYECGSKKELLRYAEQFTALEDKKIEEFRERREKSTDREWDAATVKDYTSTVIETGRYGDNSPLIVKETMTLKDGYIKKAGKNLIIEIGKFIGGQVELEKKERERTVDVYLDHAKTYIYEINLEIPAGYTVKGMDALNNSVDNATGNFITTAVIDGNVLKVKTIKTYKSNYLKSEQWNDMALWLDAAFAFNQAKVLLEKQ</sequence>
<feature type="domain" description="DUF3857" evidence="1">
    <location>
        <begin position="78"/>
        <end position="236"/>
    </location>
</feature>
<gene>
    <name evidence="2" type="ORF">JCM19275_1710</name>
</gene>
<dbReference type="Pfam" id="PF12969">
    <property type="entry name" value="DUF3857"/>
    <property type="match status" value="1"/>
</dbReference>
<protein>
    <recommendedName>
        <fullName evidence="1">DUF3857 domain-containing protein</fullName>
    </recommendedName>
</protein>
<dbReference type="RefSeq" id="WP_042296454.1">
    <property type="nucleotide sequence ID" value="NZ_JBDUVS010000007.1"/>
</dbReference>
<evidence type="ECO:0000313" key="3">
    <source>
        <dbReference type="Proteomes" id="UP000029647"/>
    </source>
</evidence>
<dbReference type="Gene3D" id="2.60.40.3140">
    <property type="match status" value="1"/>
</dbReference>
<reference evidence="2 3" key="1">
    <citation type="journal article" date="2014" name="Genome Announc.">
        <title>Draft Genome Sequences of Marine Flavobacterium Nonlabens Strains NR17, NR24, NR27, NR32, NR33, and Ara13.</title>
        <authorList>
            <person name="Nakanishi M."/>
            <person name="Meirelles P."/>
            <person name="Suzuki R."/>
            <person name="Takatani N."/>
            <person name="Mino S."/>
            <person name="Suda W."/>
            <person name="Oshima K."/>
            <person name="Hattori M."/>
            <person name="Ohkuma M."/>
            <person name="Hosokawa M."/>
            <person name="Miyashita K."/>
            <person name="Thompson F.L."/>
            <person name="Niwa A."/>
            <person name="Sawabe T."/>
            <person name="Sawabe T."/>
        </authorList>
    </citation>
    <scope>NUCLEOTIDE SEQUENCE [LARGE SCALE GENOMIC DNA]</scope>
    <source>
        <strain evidence="3">JCM19275</strain>
    </source>
</reference>
<comment type="caution">
    <text evidence="2">The sequence shown here is derived from an EMBL/GenBank/DDBJ whole genome shotgun (WGS) entry which is preliminary data.</text>
</comment>
<evidence type="ECO:0000313" key="2">
    <source>
        <dbReference type="EMBL" id="GAL75827.1"/>
    </source>
</evidence>
<dbReference type="InterPro" id="IPR024618">
    <property type="entry name" value="DUF3857"/>
</dbReference>